<accession>A0A9W4UY33</accession>
<dbReference type="AlphaFoldDB" id="A0A9W4UY33"/>
<dbReference type="EMBL" id="CAOQHR010000013">
    <property type="protein sequence ID" value="CAI6342553.1"/>
    <property type="molecule type" value="Genomic_DNA"/>
</dbReference>
<name>A0A9W4UY33_9PLEO</name>
<proteinExistence type="predicted"/>
<comment type="caution">
    <text evidence="1">The sequence shown here is derived from an EMBL/GenBank/DDBJ whole genome shotgun (WGS) entry which is preliminary data.</text>
</comment>
<keyword evidence="2" id="KW-1185">Reference proteome</keyword>
<organism evidence="1 2">
    <name type="scientific">Periconia digitata</name>
    <dbReference type="NCBI Taxonomy" id="1303443"/>
    <lineage>
        <taxon>Eukaryota</taxon>
        <taxon>Fungi</taxon>
        <taxon>Dikarya</taxon>
        <taxon>Ascomycota</taxon>
        <taxon>Pezizomycotina</taxon>
        <taxon>Dothideomycetes</taxon>
        <taxon>Pleosporomycetidae</taxon>
        <taxon>Pleosporales</taxon>
        <taxon>Massarineae</taxon>
        <taxon>Periconiaceae</taxon>
        <taxon>Periconia</taxon>
    </lineage>
</organism>
<protein>
    <submittedName>
        <fullName evidence="1">Uncharacterized protein</fullName>
    </submittedName>
</protein>
<gene>
    <name evidence="1" type="ORF">PDIGIT_LOCUS15762</name>
</gene>
<dbReference type="Proteomes" id="UP001152607">
    <property type="component" value="Unassembled WGS sequence"/>
</dbReference>
<sequence length="143" mass="15336">MVVVTKQKNSSTIYLPPDSGGFFSLILMKLIERISFRSRTSPSISDLPITPLIFSNFSTSFGWFLRNRLATESSISLKKKTPPGISGKMPSSSCPAGNTHIGSGSMIVVSCPVCCGHPHNERKPCCGRCCGAGYLQMACPECG</sequence>
<evidence type="ECO:0000313" key="1">
    <source>
        <dbReference type="EMBL" id="CAI6342553.1"/>
    </source>
</evidence>
<evidence type="ECO:0000313" key="2">
    <source>
        <dbReference type="Proteomes" id="UP001152607"/>
    </source>
</evidence>
<reference evidence="1" key="1">
    <citation type="submission" date="2023-01" db="EMBL/GenBank/DDBJ databases">
        <authorList>
            <person name="Van Ghelder C."/>
            <person name="Rancurel C."/>
        </authorList>
    </citation>
    <scope>NUCLEOTIDE SEQUENCE</scope>
    <source>
        <strain evidence="1">CNCM I-4278</strain>
    </source>
</reference>